<gene>
    <name evidence="6" type="ORF">GCM10010411_37830</name>
</gene>
<keyword evidence="7" id="KW-1185">Reference proteome</keyword>
<name>A0ABP6C8H4_9ACTN</name>
<evidence type="ECO:0000256" key="4">
    <source>
        <dbReference type="PROSITE-ProRule" id="PRU00335"/>
    </source>
</evidence>
<comment type="caution">
    <text evidence="6">The sequence shown here is derived from an EMBL/GenBank/DDBJ whole genome shotgun (WGS) entry which is preliminary data.</text>
</comment>
<dbReference type="Gene3D" id="1.10.357.10">
    <property type="entry name" value="Tetracycline Repressor, domain 2"/>
    <property type="match status" value="1"/>
</dbReference>
<dbReference type="Pfam" id="PF00440">
    <property type="entry name" value="TetR_N"/>
    <property type="match status" value="1"/>
</dbReference>
<dbReference type="PROSITE" id="PS50977">
    <property type="entry name" value="HTH_TETR_2"/>
    <property type="match status" value="1"/>
</dbReference>
<dbReference type="EMBL" id="BAAATD010000004">
    <property type="protein sequence ID" value="GAA2600583.1"/>
    <property type="molecule type" value="Genomic_DNA"/>
</dbReference>
<dbReference type="Proteomes" id="UP001501509">
    <property type="component" value="Unassembled WGS sequence"/>
</dbReference>
<evidence type="ECO:0000313" key="7">
    <source>
        <dbReference type="Proteomes" id="UP001501509"/>
    </source>
</evidence>
<reference evidence="7" key="1">
    <citation type="journal article" date="2019" name="Int. J. Syst. Evol. Microbiol.">
        <title>The Global Catalogue of Microorganisms (GCM) 10K type strain sequencing project: providing services to taxonomists for standard genome sequencing and annotation.</title>
        <authorList>
            <consortium name="The Broad Institute Genomics Platform"/>
            <consortium name="The Broad Institute Genome Sequencing Center for Infectious Disease"/>
            <person name="Wu L."/>
            <person name="Ma J."/>
        </authorList>
    </citation>
    <scope>NUCLEOTIDE SEQUENCE [LARGE SCALE GENOMIC DNA]</scope>
    <source>
        <strain evidence="7">JCM 6833</strain>
    </source>
</reference>
<evidence type="ECO:0000256" key="2">
    <source>
        <dbReference type="ARBA" id="ARBA00023125"/>
    </source>
</evidence>
<proteinExistence type="predicted"/>
<evidence type="ECO:0000256" key="3">
    <source>
        <dbReference type="ARBA" id="ARBA00023163"/>
    </source>
</evidence>
<accession>A0ABP6C8H4</accession>
<dbReference type="Gene3D" id="1.10.10.60">
    <property type="entry name" value="Homeodomain-like"/>
    <property type="match status" value="1"/>
</dbReference>
<protein>
    <recommendedName>
        <fullName evidence="5">HTH tetR-type domain-containing protein</fullName>
    </recommendedName>
</protein>
<dbReference type="SUPFAM" id="SSF46689">
    <property type="entry name" value="Homeodomain-like"/>
    <property type="match status" value="1"/>
</dbReference>
<keyword evidence="2 4" id="KW-0238">DNA-binding</keyword>
<evidence type="ECO:0000313" key="6">
    <source>
        <dbReference type="EMBL" id="GAA2600583.1"/>
    </source>
</evidence>
<dbReference type="RefSeq" id="WP_344542533.1">
    <property type="nucleotide sequence ID" value="NZ_BAAATD010000004.1"/>
</dbReference>
<dbReference type="PANTHER" id="PTHR47506:SF6">
    <property type="entry name" value="HTH-TYPE TRANSCRIPTIONAL REPRESSOR NEMR"/>
    <property type="match status" value="1"/>
</dbReference>
<organism evidence="6 7">
    <name type="scientific">Actinomadura fulvescens</name>
    <dbReference type="NCBI Taxonomy" id="46160"/>
    <lineage>
        <taxon>Bacteria</taxon>
        <taxon>Bacillati</taxon>
        <taxon>Actinomycetota</taxon>
        <taxon>Actinomycetes</taxon>
        <taxon>Streptosporangiales</taxon>
        <taxon>Thermomonosporaceae</taxon>
        <taxon>Actinomadura</taxon>
    </lineage>
</organism>
<dbReference type="InterPro" id="IPR009057">
    <property type="entry name" value="Homeodomain-like_sf"/>
</dbReference>
<dbReference type="PANTHER" id="PTHR47506">
    <property type="entry name" value="TRANSCRIPTIONAL REGULATORY PROTEIN"/>
    <property type="match status" value="1"/>
</dbReference>
<evidence type="ECO:0000259" key="5">
    <source>
        <dbReference type="PROSITE" id="PS50977"/>
    </source>
</evidence>
<sequence length="210" mass="23074">MTEPRRLPRGRYALSRAEVESIHRARLCAAMAEVMAEKGYVGTSVGDVLKRAVVSRQSFYQLFDSKLDCFMATARLASEYLMERLREVLAASPEGEEPLVRFERALAAYLDVLAAELPFARLFMVEVYAAGPEAVRRRTEGQIALTRALAEVMEVTDEVGHYTCQVVVAATSALVTPAVASGDRDALRAAAPPLTDHVRRLWEIGAFGAI</sequence>
<keyword evidence="1" id="KW-0805">Transcription regulation</keyword>
<dbReference type="InterPro" id="IPR001647">
    <property type="entry name" value="HTH_TetR"/>
</dbReference>
<evidence type="ECO:0000256" key="1">
    <source>
        <dbReference type="ARBA" id="ARBA00023015"/>
    </source>
</evidence>
<feature type="DNA-binding region" description="H-T-H motif" evidence="4">
    <location>
        <begin position="44"/>
        <end position="63"/>
    </location>
</feature>
<feature type="domain" description="HTH tetR-type" evidence="5">
    <location>
        <begin position="21"/>
        <end position="81"/>
    </location>
</feature>
<keyword evidence="3" id="KW-0804">Transcription</keyword>